<comment type="caution">
    <text evidence="2">The sequence shown here is derived from an EMBL/GenBank/DDBJ whole genome shotgun (WGS) entry which is preliminary data.</text>
</comment>
<dbReference type="STRING" id="69222.BG55_15290"/>
<name>A0A014N5R7_9GAMM</name>
<dbReference type="PIRSF" id="PIRSF029347">
    <property type="entry name" value="RecF"/>
    <property type="match status" value="1"/>
</dbReference>
<dbReference type="GO" id="GO:0000731">
    <property type="term" value="P:DNA synthesis involved in DNA repair"/>
    <property type="evidence" value="ECO:0007669"/>
    <property type="project" value="TreeGrafter"/>
</dbReference>
<dbReference type="PANTHER" id="PTHR32182">
    <property type="entry name" value="DNA REPLICATION AND REPAIR PROTEIN RECF"/>
    <property type="match status" value="1"/>
</dbReference>
<dbReference type="PATRIC" id="fig|69222.5.peg.3131"/>
<protein>
    <submittedName>
        <fullName evidence="2">Chromosome segregation protein SMC</fullName>
    </submittedName>
</protein>
<evidence type="ECO:0000313" key="3">
    <source>
        <dbReference type="Proteomes" id="UP000019918"/>
    </source>
</evidence>
<reference evidence="2 3" key="1">
    <citation type="submission" date="2014-02" db="EMBL/GenBank/DDBJ databases">
        <title>Draft genome of Erwinia mallotivora strain BT-MARDI, a papaya dieback pathogen.</title>
        <authorList>
            <person name="Redzuan R."/>
            <person name="Abu Bakar N."/>
            <person name="Badrun R."/>
            <person name="Mohd Raih M.F."/>
            <person name="Rozano L."/>
            <person name="Mat Amin N."/>
        </authorList>
    </citation>
    <scope>NUCLEOTIDE SEQUENCE [LARGE SCALE GENOMIC DNA]</scope>
    <source>
        <strain evidence="2 3">BT-MARDI</strain>
    </source>
</reference>
<dbReference type="Gene3D" id="3.40.50.300">
    <property type="entry name" value="P-loop containing nucleotide triphosphate hydrolases"/>
    <property type="match status" value="1"/>
</dbReference>
<evidence type="ECO:0000313" key="2">
    <source>
        <dbReference type="EMBL" id="EXU74703.1"/>
    </source>
</evidence>
<evidence type="ECO:0000259" key="1">
    <source>
        <dbReference type="Pfam" id="PF13304"/>
    </source>
</evidence>
<proteinExistence type="predicted"/>
<sequence>MYITHLKIRNWRNFIEIDIPIHECTWLLGPNASGKSNLMDVFRFLRDICKPQGGGLQKAISDRGGIPKLRCLHARRPPEVRIEITLSDNLESPKSIWRYILSFGPEGKGAQRTLIKEEQVWHNEIRIINRPDNLDMNDPMRLTQTSMEQIQANSEFREVPDFFSDTTYLHLVPQLLKFGDVMGGKLLEDDPFGQGFLERLAKTTKRIRDSRLKKIENALSIAIPQFKHIRFVQDPITGRPHLEALYSHHRPNAGWLREEHFSDGTLRLLGLFWSILDGTSLLLLEEPELSLNDSIVRQIPAVLMRMQRDKKRKRQLIISTHSEALLSNLGIDAKGVLILEPKSEGSNIRELNPTETAAITSGFSVAEVVLQKTRPDDVEQLGLW</sequence>
<organism evidence="2 3">
    <name type="scientific">Erwinia mallotivora</name>
    <dbReference type="NCBI Taxonomy" id="69222"/>
    <lineage>
        <taxon>Bacteria</taxon>
        <taxon>Pseudomonadati</taxon>
        <taxon>Pseudomonadota</taxon>
        <taxon>Gammaproteobacteria</taxon>
        <taxon>Enterobacterales</taxon>
        <taxon>Erwiniaceae</taxon>
        <taxon>Erwinia</taxon>
    </lineage>
</organism>
<dbReference type="SUPFAM" id="SSF52540">
    <property type="entry name" value="P-loop containing nucleoside triphosphate hydrolases"/>
    <property type="match status" value="1"/>
</dbReference>
<dbReference type="InterPro" id="IPR014555">
    <property type="entry name" value="RecF-like"/>
</dbReference>
<dbReference type="EMBL" id="JFHN01000054">
    <property type="protein sequence ID" value="EXU74703.1"/>
    <property type="molecule type" value="Genomic_DNA"/>
</dbReference>
<dbReference type="GO" id="GO:0016887">
    <property type="term" value="F:ATP hydrolysis activity"/>
    <property type="evidence" value="ECO:0007669"/>
    <property type="project" value="InterPro"/>
</dbReference>
<keyword evidence="3" id="KW-1185">Reference proteome</keyword>
<gene>
    <name evidence="2" type="ORF">BG55_15290</name>
</gene>
<dbReference type="AlphaFoldDB" id="A0A014N5R7"/>
<dbReference type="Proteomes" id="UP000019918">
    <property type="component" value="Unassembled WGS sequence"/>
</dbReference>
<dbReference type="Pfam" id="PF13304">
    <property type="entry name" value="AAA_21"/>
    <property type="match status" value="1"/>
</dbReference>
<dbReference type="InterPro" id="IPR027417">
    <property type="entry name" value="P-loop_NTPase"/>
</dbReference>
<dbReference type="PANTHER" id="PTHR32182:SF22">
    <property type="entry name" value="ATP-DEPENDENT ENDONUCLEASE, OLD FAMILY-RELATED"/>
    <property type="match status" value="1"/>
</dbReference>
<dbReference type="InterPro" id="IPR003959">
    <property type="entry name" value="ATPase_AAA_core"/>
</dbReference>
<dbReference type="OrthoDB" id="104167at2"/>
<accession>A0A014N5R7</accession>
<dbReference type="GO" id="GO:0006302">
    <property type="term" value="P:double-strand break repair"/>
    <property type="evidence" value="ECO:0007669"/>
    <property type="project" value="TreeGrafter"/>
</dbReference>
<dbReference type="RefSeq" id="WP_034938831.1">
    <property type="nucleotide sequence ID" value="NZ_JFHN01000054.1"/>
</dbReference>
<dbReference type="GO" id="GO:0005524">
    <property type="term" value="F:ATP binding"/>
    <property type="evidence" value="ECO:0007669"/>
    <property type="project" value="InterPro"/>
</dbReference>
<feature type="domain" description="ATPase AAA-type core" evidence="1">
    <location>
        <begin position="25"/>
        <end position="327"/>
    </location>
</feature>